<keyword evidence="4" id="KW-1185">Reference proteome</keyword>
<feature type="transmembrane region" description="Helical" evidence="2">
    <location>
        <begin position="175"/>
        <end position="195"/>
    </location>
</feature>
<feature type="transmembrane region" description="Helical" evidence="2">
    <location>
        <begin position="368"/>
        <end position="393"/>
    </location>
</feature>
<feature type="transmembrane region" description="Helical" evidence="2">
    <location>
        <begin position="201"/>
        <end position="219"/>
    </location>
</feature>
<feature type="transmembrane region" description="Helical" evidence="2">
    <location>
        <begin position="226"/>
        <end position="248"/>
    </location>
</feature>
<feature type="region of interest" description="Disordered" evidence="1">
    <location>
        <begin position="71"/>
        <end position="90"/>
    </location>
</feature>
<dbReference type="PANTHER" id="PTHR41771">
    <property type="entry name" value="MEMBRANE PROTEIN-RELATED"/>
    <property type="match status" value="1"/>
</dbReference>
<reference evidence="3 4" key="1">
    <citation type="submission" date="2016-10" db="EMBL/GenBank/DDBJ databases">
        <authorList>
            <person name="de Groot N.N."/>
        </authorList>
    </citation>
    <scope>NUCLEOTIDE SEQUENCE [LARGE SCALE GENOMIC DNA]</scope>
    <source>
        <strain evidence="3 4">DSM 43794</strain>
    </source>
</reference>
<sequence length="427" mass="43973">MGANHSHDPHARTTPGSPAARRVAIGVIIPVALATLIALIWLWPQQRPANDQATGPQRITGTIIAITLTPCPEPPPEEGTGSHAPLDPATCGTATIELTSGAESGKYVTSDLPSGPGAPVFAVGDDVVVNHTPDSGLDAPSYQLSDHDRSSPLWIVLAAFALAVIAFGRWRGLTALLGLSVTFVLLLTFILPAILAGEPPLLVAIVGSAAIMIVVLFLTHGFTLTIAMAVLGTLVSLTLTGLLSYLAIGFARLSGITDDSSFLLGMSYQINAEGLLLASIIIGSLGVLDDVTVTQAATVAELARANPSYGFGRLYRAAGRIGRAHIASVINTIVLAYAGASLPLLLLIGIGGQPIDEVVANPMFAQEIVRAVVGTLGLIAAVPVTTALAALLWTRRPAADGDTPPPPHRAGRPERPAADPGSAPPWS</sequence>
<dbReference type="EMBL" id="FNKK01000002">
    <property type="protein sequence ID" value="SDQ73402.1"/>
    <property type="molecule type" value="Genomic_DNA"/>
</dbReference>
<feature type="transmembrane region" description="Helical" evidence="2">
    <location>
        <begin position="23"/>
        <end position="43"/>
    </location>
</feature>
<evidence type="ECO:0000313" key="4">
    <source>
        <dbReference type="Proteomes" id="UP000217103"/>
    </source>
</evidence>
<organism evidence="3 4">
    <name type="scientific">Thermostaphylospora chromogena</name>
    <dbReference type="NCBI Taxonomy" id="35622"/>
    <lineage>
        <taxon>Bacteria</taxon>
        <taxon>Bacillati</taxon>
        <taxon>Actinomycetota</taxon>
        <taxon>Actinomycetes</taxon>
        <taxon>Streptosporangiales</taxon>
        <taxon>Thermomonosporaceae</taxon>
        <taxon>Thermostaphylospora</taxon>
    </lineage>
</organism>
<dbReference type="AlphaFoldDB" id="A0A1H1DAB3"/>
<feature type="region of interest" description="Disordered" evidence="1">
    <location>
        <begin position="397"/>
        <end position="427"/>
    </location>
</feature>
<dbReference type="Proteomes" id="UP000217103">
    <property type="component" value="Unassembled WGS sequence"/>
</dbReference>
<evidence type="ECO:0000256" key="1">
    <source>
        <dbReference type="SAM" id="MobiDB-lite"/>
    </source>
</evidence>
<protein>
    <submittedName>
        <fullName evidence="3">Uncharacterized membrane protein</fullName>
    </submittedName>
</protein>
<feature type="transmembrane region" description="Helical" evidence="2">
    <location>
        <begin position="151"/>
        <end position="168"/>
    </location>
</feature>
<dbReference type="PANTHER" id="PTHR41771:SF1">
    <property type="entry name" value="MEMBRANE PROTEIN"/>
    <property type="match status" value="1"/>
</dbReference>
<dbReference type="OrthoDB" id="5846312at2"/>
<feature type="transmembrane region" description="Helical" evidence="2">
    <location>
        <begin position="268"/>
        <end position="288"/>
    </location>
</feature>
<keyword evidence="2" id="KW-1133">Transmembrane helix</keyword>
<proteinExistence type="predicted"/>
<gene>
    <name evidence="3" type="ORF">SAMN04489764_1904</name>
</gene>
<accession>A0A1H1DAB3</accession>
<keyword evidence="2" id="KW-0812">Transmembrane</keyword>
<keyword evidence="2" id="KW-0472">Membrane</keyword>
<evidence type="ECO:0000313" key="3">
    <source>
        <dbReference type="EMBL" id="SDQ73402.1"/>
    </source>
</evidence>
<dbReference type="RefSeq" id="WP_093258694.1">
    <property type="nucleotide sequence ID" value="NZ_FNKK01000002.1"/>
</dbReference>
<dbReference type="Pfam" id="PF07907">
    <property type="entry name" value="YibE_F"/>
    <property type="match status" value="1"/>
</dbReference>
<feature type="transmembrane region" description="Helical" evidence="2">
    <location>
        <begin position="326"/>
        <end position="348"/>
    </location>
</feature>
<dbReference type="InterPro" id="IPR012507">
    <property type="entry name" value="YibE_F"/>
</dbReference>
<name>A0A1H1DAB3_9ACTN</name>
<evidence type="ECO:0000256" key="2">
    <source>
        <dbReference type="SAM" id="Phobius"/>
    </source>
</evidence>